<reference evidence="2 3" key="1">
    <citation type="journal article" date="2018" name="G3 (Bethesda)">
        <title>Phylogenetic and Phylogenomic Definition of Rhizopus Species.</title>
        <authorList>
            <person name="Gryganskyi A.P."/>
            <person name="Golan J."/>
            <person name="Dolatabadi S."/>
            <person name="Mondo S."/>
            <person name="Robb S."/>
            <person name="Idnurm A."/>
            <person name="Muszewska A."/>
            <person name="Steczkiewicz K."/>
            <person name="Masonjones S."/>
            <person name="Liao H.L."/>
            <person name="Gajdeczka M.T."/>
            <person name="Anike F."/>
            <person name="Vuek A."/>
            <person name="Anishchenko I.M."/>
            <person name="Voigt K."/>
            <person name="de Hoog G.S."/>
            <person name="Smith M.E."/>
            <person name="Heitman J."/>
            <person name="Vilgalys R."/>
            <person name="Stajich J.E."/>
        </authorList>
    </citation>
    <scope>NUCLEOTIDE SEQUENCE [LARGE SCALE GENOMIC DNA]</scope>
    <source>
        <strain evidence="2 3">LSU 92-RS-03</strain>
    </source>
</reference>
<dbReference type="InterPro" id="IPR024662">
    <property type="entry name" value="Trs65"/>
</dbReference>
<gene>
    <name evidence="2" type="ORF">CU098_000402</name>
</gene>
<dbReference type="GO" id="GO:0006891">
    <property type="term" value="P:intra-Golgi vesicle-mediated transport"/>
    <property type="evidence" value="ECO:0007669"/>
    <property type="project" value="InterPro"/>
</dbReference>
<dbReference type="OrthoDB" id="538223at2759"/>
<feature type="non-terminal residue" evidence="2">
    <location>
        <position position="1"/>
    </location>
</feature>
<dbReference type="GO" id="GO:1990071">
    <property type="term" value="C:TRAPPII protein complex"/>
    <property type="evidence" value="ECO:0007669"/>
    <property type="project" value="InterPro"/>
</dbReference>
<dbReference type="AlphaFoldDB" id="A0A367INE5"/>
<dbReference type="PANTHER" id="PTHR28159:SF1">
    <property type="entry name" value="TRAFFICKING PROTEIN PARTICLE COMPLEX II-SPECIFIC SUBUNIT 65"/>
    <property type="match status" value="1"/>
</dbReference>
<evidence type="ECO:0000313" key="3">
    <source>
        <dbReference type="Proteomes" id="UP000253551"/>
    </source>
</evidence>
<dbReference type="PANTHER" id="PTHR28159">
    <property type="entry name" value="TRAFFICKING PROTEIN PARTICLE COMPLEX II-SPECIFIC SUBUNIT 65"/>
    <property type="match status" value="1"/>
</dbReference>
<dbReference type="EMBL" id="PJQM01006737">
    <property type="protein sequence ID" value="RCH79189.1"/>
    <property type="molecule type" value="Genomic_DNA"/>
</dbReference>
<organism evidence="2 3">
    <name type="scientific">Rhizopus stolonifer</name>
    <name type="common">Rhizopus nigricans</name>
    <dbReference type="NCBI Taxonomy" id="4846"/>
    <lineage>
        <taxon>Eukaryota</taxon>
        <taxon>Fungi</taxon>
        <taxon>Fungi incertae sedis</taxon>
        <taxon>Mucoromycota</taxon>
        <taxon>Mucoromycotina</taxon>
        <taxon>Mucoromycetes</taxon>
        <taxon>Mucorales</taxon>
        <taxon>Mucorineae</taxon>
        <taxon>Rhizopodaceae</taxon>
        <taxon>Rhizopus</taxon>
    </lineage>
</organism>
<protein>
    <recommendedName>
        <fullName evidence="4">TRAPP trafficking subunit Trs65-domain-containing protein</fullName>
    </recommendedName>
</protein>
<feature type="region of interest" description="Disordered" evidence="1">
    <location>
        <begin position="444"/>
        <end position="474"/>
    </location>
</feature>
<dbReference type="Proteomes" id="UP000253551">
    <property type="component" value="Unassembled WGS sequence"/>
</dbReference>
<evidence type="ECO:0000256" key="1">
    <source>
        <dbReference type="SAM" id="MobiDB-lite"/>
    </source>
</evidence>
<keyword evidence="3" id="KW-1185">Reference proteome</keyword>
<evidence type="ECO:0000313" key="2">
    <source>
        <dbReference type="EMBL" id="RCH79189.1"/>
    </source>
</evidence>
<sequence>LFFNEAEFRILIPNQCREENEILDPLDILSAESREFAFYDEHLQVYLYVRVPQQISGTGEEVRETMHNFYSQLEVTVDATFLETVNTTPLHRSSSTVTQSSMFSGPTSPKISNLNQRRAMNDITTPFFTQAYNRNNKNAEFMLFEHQDSFCCLYPIVVPIVYTKIKSIQPILSIHSNVQYRPLPIKRLSTQADQTNLDETEYDTELFETVNLLSGLADDPVFSKTERPLQRFVMETHARQPTGSSSSLTSGTHLNTPQLSIKRSVRETLSIRSGLVVKMRTTNASVAEKMVMMSIELENPAEVGCEFLVDRVEVQVSNAVVSTAFHHASQIEFPIHLNKSDLIVFVYDVTLLDDGSIKPPPTGRMFASRRSNQPPAAYSNEDKLQPQRVSIQIVGSPIIHGKKALPMRSKWNTMLDVSSLRQQKREESVLPAPFIEKLNSPSVVSNTSMTRSQSSMYSPGARSIVGSPGGHHQA</sequence>
<comment type="caution">
    <text evidence="2">The sequence shown here is derived from an EMBL/GenBank/DDBJ whole genome shotgun (WGS) entry which is preliminary data.</text>
</comment>
<accession>A0A367INE5</accession>
<evidence type="ECO:0008006" key="4">
    <source>
        <dbReference type="Google" id="ProtNLM"/>
    </source>
</evidence>
<feature type="non-terminal residue" evidence="2">
    <location>
        <position position="474"/>
    </location>
</feature>
<feature type="compositionally biased region" description="Polar residues" evidence="1">
    <location>
        <begin position="444"/>
        <end position="457"/>
    </location>
</feature>
<name>A0A367INE5_RHIST</name>
<proteinExistence type="predicted"/>